<evidence type="ECO:0000313" key="2">
    <source>
        <dbReference type="EMBL" id="TCW24144.1"/>
    </source>
</evidence>
<dbReference type="Proteomes" id="UP000295805">
    <property type="component" value="Unassembled WGS sequence"/>
</dbReference>
<name>A0A4R3ZUS1_9ACTN</name>
<protein>
    <recommendedName>
        <fullName evidence="1">HNH nuclease domain-containing protein</fullName>
    </recommendedName>
</protein>
<dbReference type="AlphaFoldDB" id="A0A4R3ZUS1"/>
<reference evidence="2 3" key="1">
    <citation type="submission" date="2019-03" db="EMBL/GenBank/DDBJ databases">
        <title>Root nodule microbial communities of legume samples collected from USA, Mexico and Botswana.</title>
        <authorList>
            <person name="Hirsch A."/>
        </authorList>
    </citation>
    <scope>NUCLEOTIDE SEQUENCE [LARGE SCALE GENOMIC DNA]</scope>
    <source>
        <strain evidence="2 3">55</strain>
    </source>
</reference>
<comment type="caution">
    <text evidence="2">The sequence shown here is derived from an EMBL/GenBank/DDBJ whole genome shotgun (WGS) entry which is preliminary data.</text>
</comment>
<sequence>MKMSEAKPLFAVSDPLGTADMKAVSDAARAATLAQNRAGATRLEAAHMLVQQFSRAAEAEAADAERREASPRPAYARLAPESRARDHLAAACQLTCWHAERLVTAGVQIHSRLSRLRSSVDRGLVPEQLAIDIACKLAGVPDSIVSDVEDELMAGLTGDLEGGDRPSRDAVDSRIDELVGRFDPAGAEEAEAEALASRKVRFRTGRNGMTDLLAKLPLAEAELLRGRIEAEARAASEDGVPGTLDQLRADALASLAVYANSGDPSGAGDDGAGSGDAVSGEVADEGAIELGDVRAGADLPRPSLGNAANAGQAIRISVITAAAQGLPNRVEFVHGAYSSYNWLCQQLLEGDDASVRFELIDPAPGAVDSPDHALRYLISPAMAERIRLRDGTCRHPGCSVPAKDCDVDHVIAFNKRDPELGGPTLEWNLVCLCRKHHREKTFGTNAYRPGPLGELIILTETGHRHRTRPRGPLARARDGIRERAWEDYADRLISADGYITNPPGTERSRGRPA</sequence>
<gene>
    <name evidence="2" type="ORF">EDD19_10880</name>
</gene>
<dbReference type="Gene3D" id="1.10.30.50">
    <property type="match status" value="1"/>
</dbReference>
<feature type="domain" description="HNH nuclease" evidence="1">
    <location>
        <begin position="381"/>
        <end position="438"/>
    </location>
</feature>
<dbReference type="InterPro" id="IPR003615">
    <property type="entry name" value="HNH_nuc"/>
</dbReference>
<evidence type="ECO:0000259" key="1">
    <source>
        <dbReference type="SMART" id="SM00507"/>
    </source>
</evidence>
<accession>A0A4R3ZUS1</accession>
<dbReference type="CDD" id="cd00085">
    <property type="entry name" value="HNHc"/>
    <property type="match status" value="1"/>
</dbReference>
<evidence type="ECO:0000313" key="3">
    <source>
        <dbReference type="Proteomes" id="UP000295805"/>
    </source>
</evidence>
<organism evidence="2 3">
    <name type="scientific">Dietzia cinnamea</name>
    <dbReference type="NCBI Taxonomy" id="321318"/>
    <lineage>
        <taxon>Bacteria</taxon>
        <taxon>Bacillati</taxon>
        <taxon>Actinomycetota</taxon>
        <taxon>Actinomycetes</taxon>
        <taxon>Mycobacteriales</taxon>
        <taxon>Dietziaceae</taxon>
        <taxon>Dietzia</taxon>
    </lineage>
</organism>
<dbReference type="SMART" id="SM00507">
    <property type="entry name" value="HNHc"/>
    <property type="match status" value="1"/>
</dbReference>
<dbReference type="EMBL" id="SMCX01000008">
    <property type="protein sequence ID" value="TCW24144.1"/>
    <property type="molecule type" value="Genomic_DNA"/>
</dbReference>
<proteinExistence type="predicted"/>